<evidence type="ECO:0000256" key="5">
    <source>
        <dbReference type="ARBA" id="ARBA00023163"/>
    </source>
</evidence>
<dbReference type="InterPro" id="IPR001138">
    <property type="entry name" value="Zn2Cys6_DnaBD"/>
</dbReference>
<feature type="domain" description="Zn(2)-C6 fungal-type" evidence="7">
    <location>
        <begin position="16"/>
        <end position="44"/>
    </location>
</feature>
<dbReference type="GO" id="GO:0000981">
    <property type="term" value="F:DNA-binding transcription factor activity, RNA polymerase II-specific"/>
    <property type="evidence" value="ECO:0007669"/>
    <property type="project" value="InterPro"/>
</dbReference>
<dbReference type="PROSITE" id="PS50048">
    <property type="entry name" value="ZN2_CY6_FUNGAL_2"/>
    <property type="match status" value="1"/>
</dbReference>
<dbReference type="Pfam" id="PF00172">
    <property type="entry name" value="Zn_clus"/>
    <property type="match status" value="1"/>
</dbReference>
<dbReference type="SMART" id="SM00066">
    <property type="entry name" value="GAL4"/>
    <property type="match status" value="1"/>
</dbReference>
<protein>
    <recommendedName>
        <fullName evidence="7">Zn(2)-C6 fungal-type domain-containing protein</fullName>
    </recommendedName>
</protein>
<dbReference type="PANTHER" id="PTHR36206:SF16">
    <property type="entry name" value="TRANSCRIPTION FACTOR DOMAIN-CONTAINING PROTEIN-RELATED"/>
    <property type="match status" value="1"/>
</dbReference>
<evidence type="ECO:0000256" key="1">
    <source>
        <dbReference type="ARBA" id="ARBA00022723"/>
    </source>
</evidence>
<evidence type="ECO:0000256" key="6">
    <source>
        <dbReference type="ARBA" id="ARBA00023242"/>
    </source>
</evidence>
<dbReference type="OrthoDB" id="3172332at2759"/>
<sequence>MRSKKTSVRGLKVKTGCRTCKLRKVKCDEGRPACDRCLSTGRVCDGYGIWGGGGNGYHQRPITQKPCTGDCPQKAPIPFFSLNTVSTKELEYLEWFTCRSRIKFPGAFGSAFWDTRVLQASAREPAVLHALLALSAAHKSGSTPPGDTGADQYEQFALRQYTKAIHHLQPHFAANNAESTQIAMITCLIFVHLEFLRGHYRAGLGHLRSGIRLLREGHPHTLEVINDIPILKPCPASDDAIFEAFAHLNLQAGLLGQSSCDPRVVFKAGKQDEEYDTFTSVTHARICLDRLIHGALLINERSRQMLHDASIQAPNLRYFQRQARLAHCTWLGAFNYAHQERDRPMSLRDVFTYKLLRIYHLMTGILIETSLQPECELRFDAYYDDFASIVRRCEDMQHAIMSADQQMPGCSRHQKSHTVADMGWIPPLYFVALKCRSYSLRRRAIELLRYSVHKEGMWDAEVAANVAQEVMDLEERGIRQCFDNRVDTASCGSASQPADTLPPIPERQRLCVKVVLPDDPWNNVRLICTRRYRDGSSKTFERVFDVSIRRWRDTDFTTEPT</sequence>
<keyword evidence="2" id="KW-0862">Zinc</keyword>
<keyword evidence="6" id="KW-0539">Nucleus</keyword>
<dbReference type="EMBL" id="MU004511">
    <property type="protein sequence ID" value="KAF2649003.1"/>
    <property type="molecule type" value="Genomic_DNA"/>
</dbReference>
<dbReference type="InterPro" id="IPR021858">
    <property type="entry name" value="Fun_TF"/>
</dbReference>
<dbReference type="CDD" id="cd00067">
    <property type="entry name" value="GAL4"/>
    <property type="match status" value="1"/>
</dbReference>
<reference evidence="8" key="1">
    <citation type="journal article" date="2020" name="Stud. Mycol.">
        <title>101 Dothideomycetes genomes: a test case for predicting lifestyles and emergence of pathogens.</title>
        <authorList>
            <person name="Haridas S."/>
            <person name="Albert R."/>
            <person name="Binder M."/>
            <person name="Bloem J."/>
            <person name="Labutti K."/>
            <person name="Salamov A."/>
            <person name="Andreopoulos B."/>
            <person name="Baker S."/>
            <person name="Barry K."/>
            <person name="Bills G."/>
            <person name="Bluhm B."/>
            <person name="Cannon C."/>
            <person name="Castanera R."/>
            <person name="Culley D."/>
            <person name="Daum C."/>
            <person name="Ezra D."/>
            <person name="Gonzalez J."/>
            <person name="Henrissat B."/>
            <person name="Kuo A."/>
            <person name="Liang C."/>
            <person name="Lipzen A."/>
            <person name="Lutzoni F."/>
            <person name="Magnuson J."/>
            <person name="Mondo S."/>
            <person name="Nolan M."/>
            <person name="Ohm R."/>
            <person name="Pangilinan J."/>
            <person name="Park H.-J."/>
            <person name="Ramirez L."/>
            <person name="Alfaro M."/>
            <person name="Sun H."/>
            <person name="Tritt A."/>
            <person name="Yoshinaga Y."/>
            <person name="Zwiers L.-H."/>
            <person name="Turgeon B."/>
            <person name="Goodwin S."/>
            <person name="Spatafora J."/>
            <person name="Crous P."/>
            <person name="Grigoriev I."/>
        </authorList>
    </citation>
    <scope>NUCLEOTIDE SEQUENCE</scope>
    <source>
        <strain evidence="8">CBS 122681</strain>
    </source>
</reference>
<dbReference type="Gene3D" id="4.10.240.10">
    <property type="entry name" value="Zn(2)-C6 fungal-type DNA-binding domain"/>
    <property type="match status" value="1"/>
</dbReference>
<dbReference type="PANTHER" id="PTHR36206">
    <property type="entry name" value="ASPERCRYPTIN BIOSYNTHESIS CLUSTER-SPECIFIC TRANSCRIPTION REGULATOR ATNN-RELATED"/>
    <property type="match status" value="1"/>
</dbReference>
<dbReference type="PROSITE" id="PS00463">
    <property type="entry name" value="ZN2_CY6_FUNGAL_1"/>
    <property type="match status" value="1"/>
</dbReference>
<accession>A0A6A6SQY8</accession>
<keyword evidence="1" id="KW-0479">Metal-binding</keyword>
<evidence type="ECO:0000313" key="9">
    <source>
        <dbReference type="Proteomes" id="UP000799324"/>
    </source>
</evidence>
<gene>
    <name evidence="8" type="ORF">K491DRAFT_611634</name>
</gene>
<evidence type="ECO:0000313" key="8">
    <source>
        <dbReference type="EMBL" id="KAF2649003.1"/>
    </source>
</evidence>
<dbReference type="SUPFAM" id="SSF57701">
    <property type="entry name" value="Zn2/Cys6 DNA-binding domain"/>
    <property type="match status" value="1"/>
</dbReference>
<proteinExistence type="predicted"/>
<dbReference type="GO" id="GO:0008270">
    <property type="term" value="F:zinc ion binding"/>
    <property type="evidence" value="ECO:0007669"/>
    <property type="project" value="InterPro"/>
</dbReference>
<keyword evidence="5" id="KW-0804">Transcription</keyword>
<evidence type="ECO:0000256" key="4">
    <source>
        <dbReference type="ARBA" id="ARBA00023125"/>
    </source>
</evidence>
<keyword evidence="3" id="KW-0805">Transcription regulation</keyword>
<organism evidence="8 9">
    <name type="scientific">Lophiostoma macrostomum CBS 122681</name>
    <dbReference type="NCBI Taxonomy" id="1314788"/>
    <lineage>
        <taxon>Eukaryota</taxon>
        <taxon>Fungi</taxon>
        <taxon>Dikarya</taxon>
        <taxon>Ascomycota</taxon>
        <taxon>Pezizomycotina</taxon>
        <taxon>Dothideomycetes</taxon>
        <taxon>Pleosporomycetidae</taxon>
        <taxon>Pleosporales</taxon>
        <taxon>Lophiostomataceae</taxon>
        <taxon>Lophiostoma</taxon>
    </lineage>
</organism>
<evidence type="ECO:0000256" key="3">
    <source>
        <dbReference type="ARBA" id="ARBA00023015"/>
    </source>
</evidence>
<keyword evidence="9" id="KW-1185">Reference proteome</keyword>
<dbReference type="Proteomes" id="UP000799324">
    <property type="component" value="Unassembled WGS sequence"/>
</dbReference>
<evidence type="ECO:0000256" key="2">
    <source>
        <dbReference type="ARBA" id="ARBA00022833"/>
    </source>
</evidence>
<dbReference type="Pfam" id="PF11951">
    <property type="entry name" value="Fungal_trans_2"/>
    <property type="match status" value="1"/>
</dbReference>
<name>A0A6A6SQY8_9PLEO</name>
<keyword evidence="4" id="KW-0238">DNA-binding</keyword>
<dbReference type="AlphaFoldDB" id="A0A6A6SQY8"/>
<dbReference type="InterPro" id="IPR052360">
    <property type="entry name" value="Transcr_Regulatory_Proteins"/>
</dbReference>
<evidence type="ECO:0000259" key="7">
    <source>
        <dbReference type="PROSITE" id="PS50048"/>
    </source>
</evidence>
<dbReference type="InterPro" id="IPR036864">
    <property type="entry name" value="Zn2-C6_fun-type_DNA-bd_sf"/>
</dbReference>
<dbReference type="GO" id="GO:0003677">
    <property type="term" value="F:DNA binding"/>
    <property type="evidence" value="ECO:0007669"/>
    <property type="project" value="UniProtKB-KW"/>
</dbReference>